<protein>
    <submittedName>
        <fullName evidence="1">Uncharacterized protein</fullName>
    </submittedName>
</protein>
<name>A0AAW1VCG7_9CUCU</name>
<evidence type="ECO:0000313" key="1">
    <source>
        <dbReference type="EMBL" id="KAK9889997.1"/>
    </source>
</evidence>
<sequence length="130" mass="15063">MTFPKGWNPPDDESCLVVPLQLAQDTRMDFENIRVDVCSVRKKQNVTRNEIRIVVYCENTSYEAFICNRSYRTHHVPHRQLLSTLPWSALALNDGRHFLRAAKYVSALLPTVSTYTLHCRPRRNESGINC</sequence>
<dbReference type="AlphaFoldDB" id="A0AAW1VCG7"/>
<accession>A0AAW1VCG7</accession>
<proteinExistence type="predicted"/>
<keyword evidence="2" id="KW-1185">Reference proteome</keyword>
<dbReference type="Proteomes" id="UP001431783">
    <property type="component" value="Unassembled WGS sequence"/>
</dbReference>
<gene>
    <name evidence="1" type="ORF">WA026_008811</name>
</gene>
<comment type="caution">
    <text evidence="1">The sequence shown here is derived from an EMBL/GenBank/DDBJ whole genome shotgun (WGS) entry which is preliminary data.</text>
</comment>
<evidence type="ECO:0000313" key="2">
    <source>
        <dbReference type="Proteomes" id="UP001431783"/>
    </source>
</evidence>
<dbReference type="EMBL" id="JARQZJ010000124">
    <property type="protein sequence ID" value="KAK9889997.1"/>
    <property type="molecule type" value="Genomic_DNA"/>
</dbReference>
<organism evidence="1 2">
    <name type="scientific">Henosepilachna vigintioctopunctata</name>
    <dbReference type="NCBI Taxonomy" id="420089"/>
    <lineage>
        <taxon>Eukaryota</taxon>
        <taxon>Metazoa</taxon>
        <taxon>Ecdysozoa</taxon>
        <taxon>Arthropoda</taxon>
        <taxon>Hexapoda</taxon>
        <taxon>Insecta</taxon>
        <taxon>Pterygota</taxon>
        <taxon>Neoptera</taxon>
        <taxon>Endopterygota</taxon>
        <taxon>Coleoptera</taxon>
        <taxon>Polyphaga</taxon>
        <taxon>Cucujiformia</taxon>
        <taxon>Coccinelloidea</taxon>
        <taxon>Coccinellidae</taxon>
        <taxon>Epilachninae</taxon>
        <taxon>Epilachnini</taxon>
        <taxon>Henosepilachna</taxon>
    </lineage>
</organism>
<reference evidence="1 2" key="1">
    <citation type="submission" date="2023-03" db="EMBL/GenBank/DDBJ databases">
        <title>Genome insight into feeding habits of ladybird beetles.</title>
        <authorList>
            <person name="Li H.-S."/>
            <person name="Huang Y.-H."/>
            <person name="Pang H."/>
        </authorList>
    </citation>
    <scope>NUCLEOTIDE SEQUENCE [LARGE SCALE GENOMIC DNA]</scope>
    <source>
        <strain evidence="1">SYSU_2023b</strain>
        <tissue evidence="1">Whole body</tissue>
    </source>
</reference>